<dbReference type="Pfam" id="PF01657">
    <property type="entry name" value="Stress-antifung"/>
    <property type="match status" value="2"/>
</dbReference>
<dbReference type="InterPro" id="IPR008271">
    <property type="entry name" value="Ser/Thr_kinase_AS"/>
</dbReference>
<evidence type="ECO:0000259" key="14">
    <source>
        <dbReference type="PROSITE" id="PS51473"/>
    </source>
</evidence>
<evidence type="ECO:0000256" key="2">
    <source>
        <dbReference type="ARBA" id="ARBA00022679"/>
    </source>
</evidence>
<dbReference type="PROSITE" id="PS00107">
    <property type="entry name" value="PROTEIN_KINASE_ATP"/>
    <property type="match status" value="1"/>
</dbReference>
<dbReference type="CDD" id="cd14066">
    <property type="entry name" value="STKc_IRAK"/>
    <property type="match status" value="1"/>
</dbReference>
<keyword evidence="3" id="KW-0732">Signal</keyword>
<keyword evidence="8" id="KW-0675">Receptor</keyword>
<feature type="transmembrane region" description="Helical" evidence="12">
    <location>
        <begin position="272"/>
        <end position="296"/>
    </location>
</feature>
<dbReference type="AlphaFoldDB" id="A0A2P2LIF7"/>
<evidence type="ECO:0000256" key="8">
    <source>
        <dbReference type="ARBA" id="ARBA00023170"/>
    </source>
</evidence>
<evidence type="ECO:0000256" key="9">
    <source>
        <dbReference type="ARBA" id="ARBA00023180"/>
    </source>
</evidence>
<dbReference type="InterPro" id="IPR038408">
    <property type="entry name" value="GNK2_sf"/>
</dbReference>
<evidence type="ECO:0000256" key="3">
    <source>
        <dbReference type="ARBA" id="ARBA00022729"/>
    </source>
</evidence>
<dbReference type="CDD" id="cd23509">
    <property type="entry name" value="Gnk2-like"/>
    <property type="match status" value="2"/>
</dbReference>
<dbReference type="SUPFAM" id="SSF56112">
    <property type="entry name" value="Protein kinase-like (PK-like)"/>
    <property type="match status" value="1"/>
</dbReference>
<name>A0A2P2LIF7_RHIMU</name>
<dbReference type="FunFam" id="1.10.510.10:FF:000336">
    <property type="entry name" value="Cysteine-rich receptor-like protein kinase 2"/>
    <property type="match status" value="1"/>
</dbReference>
<feature type="compositionally biased region" description="Polar residues" evidence="11">
    <location>
        <begin position="645"/>
        <end position="654"/>
    </location>
</feature>
<dbReference type="PROSITE" id="PS00108">
    <property type="entry name" value="PROTEIN_KINASE_ST"/>
    <property type="match status" value="1"/>
</dbReference>
<evidence type="ECO:0000259" key="13">
    <source>
        <dbReference type="PROSITE" id="PS50011"/>
    </source>
</evidence>
<keyword evidence="12" id="KW-1133">Transmembrane helix</keyword>
<evidence type="ECO:0000256" key="12">
    <source>
        <dbReference type="SAM" id="Phobius"/>
    </source>
</evidence>
<keyword evidence="4" id="KW-0677">Repeat</keyword>
<dbReference type="FunFam" id="3.30.200.20:FF:000177">
    <property type="entry name" value="Cysteine-rich receptor-like protein kinase 2"/>
    <property type="match status" value="1"/>
</dbReference>
<keyword evidence="7 10" id="KW-0067">ATP-binding</keyword>
<sequence length="654" mass="71525">MESKIWNLQLCAIAVTLTWCGYLLKIVSSDPGINPLSEGCSKYNVTSSSNFNNNLSQAFRELRTKLRTNKGKNFATAQQLSGADPVYAMAQCRRYMSTADCIACFTAASAQVRNCSAASGGRVVYDGCFVRYERNHFYGETTTDANIAFCENQTTSSPATAFETSALGLFADLELATPRIEGFFGASKRKVAGANNGTVYGIAQCVETVDKPGCQVCLQVADANLKRCPPKAGGRAVDSGCFMRYSDKPFFADNQTIDLQPFLKTSSSTSKALIGGVAGGVGLILLLVALVVLFALSRKRKRPPRGDILGATELRGPVNYSYKDLKSATKNFTEENKLGEGGFGDVYKGTLKNGKLVAVKKLALAQSRKTKEDFASEVTLISNVHHRNLVRLLGCCSRAPELLLVYEYMANSSLDRFLFGQKRGHLNWKQRYDIILGTAQGLAYLHEQFHVCIIHRDIKSSNILLDDDFQPKIADFGLARLLPESQSHLSTKFAGTLGYTAPEYAVHGQLSEKVDTYSYGVVVLEIISGKKSSDMIMHPGAEFLLKRAWKLHENGTHIELVDESLNPDEYDAEEMVRIIEIALLCTQSSPSLRPTMSEAVVLLRSKGTHLRPPTAPPFLDAVAMERVPRERSTSNASASSSSNADLSITRLSGR</sequence>
<feature type="region of interest" description="Disordered" evidence="11">
    <location>
        <begin position="626"/>
        <end position="654"/>
    </location>
</feature>
<keyword evidence="2" id="KW-0808">Transferase</keyword>
<evidence type="ECO:0000256" key="1">
    <source>
        <dbReference type="ARBA" id="ARBA00022527"/>
    </source>
</evidence>
<evidence type="ECO:0000256" key="4">
    <source>
        <dbReference type="ARBA" id="ARBA00022737"/>
    </source>
</evidence>
<keyword evidence="1" id="KW-0723">Serine/threonine-protein kinase</keyword>
<dbReference type="PROSITE" id="PS50011">
    <property type="entry name" value="PROTEIN_KINASE_DOM"/>
    <property type="match status" value="1"/>
</dbReference>
<dbReference type="EMBL" id="GGEC01037282">
    <property type="protein sequence ID" value="MBX17766.1"/>
    <property type="molecule type" value="Transcribed_RNA"/>
</dbReference>
<keyword evidence="12" id="KW-0472">Membrane</keyword>
<reference evidence="15" key="1">
    <citation type="submission" date="2018-02" db="EMBL/GenBank/DDBJ databases">
        <title>Rhizophora mucronata_Transcriptome.</title>
        <authorList>
            <person name="Meera S.P."/>
            <person name="Sreeshan A."/>
            <person name="Augustine A."/>
        </authorList>
    </citation>
    <scope>NUCLEOTIDE SEQUENCE</scope>
    <source>
        <tissue evidence="15">Leaf</tissue>
    </source>
</reference>
<feature type="compositionally biased region" description="Low complexity" evidence="11">
    <location>
        <begin position="633"/>
        <end position="644"/>
    </location>
</feature>
<feature type="domain" description="Protein kinase" evidence="13">
    <location>
        <begin position="332"/>
        <end position="619"/>
    </location>
</feature>
<dbReference type="Gene3D" id="1.10.510.10">
    <property type="entry name" value="Transferase(Phosphotransferase) domain 1"/>
    <property type="match status" value="1"/>
</dbReference>
<dbReference type="SMART" id="SM00220">
    <property type="entry name" value="S_TKc"/>
    <property type="match status" value="1"/>
</dbReference>
<evidence type="ECO:0000256" key="6">
    <source>
        <dbReference type="ARBA" id="ARBA00022777"/>
    </source>
</evidence>
<feature type="domain" description="Gnk2-homologous" evidence="14">
    <location>
        <begin position="33"/>
        <end position="137"/>
    </location>
</feature>
<proteinExistence type="predicted"/>
<dbReference type="InterPro" id="IPR011009">
    <property type="entry name" value="Kinase-like_dom_sf"/>
</dbReference>
<evidence type="ECO:0000313" key="15">
    <source>
        <dbReference type="EMBL" id="MBX17766.1"/>
    </source>
</evidence>
<keyword evidence="5 10" id="KW-0547">Nucleotide-binding</keyword>
<protein>
    <submittedName>
        <fullName evidence="15">LRR-RLK</fullName>
    </submittedName>
</protein>
<evidence type="ECO:0000256" key="5">
    <source>
        <dbReference type="ARBA" id="ARBA00022741"/>
    </source>
</evidence>
<dbReference type="InterPro" id="IPR017441">
    <property type="entry name" value="Protein_kinase_ATP_BS"/>
</dbReference>
<dbReference type="PROSITE" id="PS51473">
    <property type="entry name" value="GNK2"/>
    <property type="match status" value="2"/>
</dbReference>
<accession>A0A2P2LIF7</accession>
<keyword evidence="9" id="KW-0325">Glycoprotein</keyword>
<dbReference type="Gene3D" id="3.30.200.20">
    <property type="entry name" value="Phosphorylase Kinase, domain 1"/>
    <property type="match status" value="1"/>
</dbReference>
<dbReference type="InterPro" id="IPR052059">
    <property type="entry name" value="CR_Ser/Thr_kinase"/>
</dbReference>
<keyword evidence="6" id="KW-0418">Kinase</keyword>
<dbReference type="GO" id="GO:0005524">
    <property type="term" value="F:ATP binding"/>
    <property type="evidence" value="ECO:0007669"/>
    <property type="project" value="UniProtKB-UniRule"/>
</dbReference>
<dbReference type="Pfam" id="PF00069">
    <property type="entry name" value="Pkinase"/>
    <property type="match status" value="1"/>
</dbReference>
<keyword evidence="12" id="KW-0812">Transmembrane</keyword>
<dbReference type="GO" id="GO:0004674">
    <property type="term" value="F:protein serine/threonine kinase activity"/>
    <property type="evidence" value="ECO:0007669"/>
    <property type="project" value="UniProtKB-KW"/>
</dbReference>
<organism evidence="15">
    <name type="scientific">Rhizophora mucronata</name>
    <name type="common">Asiatic mangrove</name>
    <dbReference type="NCBI Taxonomy" id="61149"/>
    <lineage>
        <taxon>Eukaryota</taxon>
        <taxon>Viridiplantae</taxon>
        <taxon>Streptophyta</taxon>
        <taxon>Embryophyta</taxon>
        <taxon>Tracheophyta</taxon>
        <taxon>Spermatophyta</taxon>
        <taxon>Magnoliopsida</taxon>
        <taxon>eudicotyledons</taxon>
        <taxon>Gunneridae</taxon>
        <taxon>Pentapetalae</taxon>
        <taxon>rosids</taxon>
        <taxon>fabids</taxon>
        <taxon>Malpighiales</taxon>
        <taxon>Rhizophoraceae</taxon>
        <taxon>Rhizophora</taxon>
    </lineage>
</organism>
<feature type="domain" description="Gnk2-homologous" evidence="14">
    <location>
        <begin position="144"/>
        <end position="250"/>
    </location>
</feature>
<evidence type="ECO:0000256" key="10">
    <source>
        <dbReference type="PROSITE-ProRule" id="PRU10141"/>
    </source>
</evidence>
<dbReference type="Gene3D" id="3.30.430.20">
    <property type="entry name" value="Gnk2 domain, C-X8-C-X2-C motif"/>
    <property type="match status" value="2"/>
</dbReference>
<feature type="binding site" evidence="10">
    <location>
        <position position="361"/>
    </location>
    <ligand>
        <name>ATP</name>
        <dbReference type="ChEBI" id="CHEBI:30616"/>
    </ligand>
</feature>
<dbReference type="InterPro" id="IPR000719">
    <property type="entry name" value="Prot_kinase_dom"/>
</dbReference>
<evidence type="ECO:0000256" key="11">
    <source>
        <dbReference type="SAM" id="MobiDB-lite"/>
    </source>
</evidence>
<dbReference type="FunFam" id="3.30.430.20:FF:000017">
    <property type="entry name" value="Cysteine-rich receptor-like protein kinase 2"/>
    <property type="match status" value="1"/>
</dbReference>
<dbReference type="InterPro" id="IPR002902">
    <property type="entry name" value="GNK2"/>
</dbReference>
<dbReference type="PANTHER" id="PTHR47973">
    <property type="entry name" value="CYSTEINE-RICH RECEPTOR-LIKE PROTEIN KINASE 3"/>
    <property type="match status" value="1"/>
</dbReference>
<evidence type="ECO:0000256" key="7">
    <source>
        <dbReference type="ARBA" id="ARBA00022840"/>
    </source>
</evidence>